<feature type="transmembrane region" description="Helical" evidence="8">
    <location>
        <begin position="335"/>
        <end position="355"/>
    </location>
</feature>
<feature type="transmembrane region" description="Helical" evidence="8">
    <location>
        <begin position="95"/>
        <end position="117"/>
    </location>
</feature>
<dbReference type="EMBL" id="JAVDQA010000002">
    <property type="protein sequence ID" value="MDR6300539.1"/>
    <property type="molecule type" value="Genomic_DNA"/>
</dbReference>
<keyword evidence="4 8" id="KW-0812">Transmembrane</keyword>
<evidence type="ECO:0000256" key="8">
    <source>
        <dbReference type="SAM" id="Phobius"/>
    </source>
</evidence>
<evidence type="ECO:0000256" key="3">
    <source>
        <dbReference type="ARBA" id="ARBA00022679"/>
    </source>
</evidence>
<evidence type="ECO:0000256" key="2">
    <source>
        <dbReference type="ARBA" id="ARBA00022676"/>
    </source>
</evidence>
<evidence type="ECO:0000256" key="1">
    <source>
        <dbReference type="ARBA" id="ARBA00004141"/>
    </source>
</evidence>
<evidence type="ECO:0000256" key="4">
    <source>
        <dbReference type="ARBA" id="ARBA00022692"/>
    </source>
</evidence>
<comment type="caution">
    <text evidence="9">The sequence shown here is derived from an EMBL/GenBank/DDBJ whole genome shotgun (WGS) entry which is preliminary data.</text>
</comment>
<gene>
    <name evidence="9" type="ORF">GGR31_001170</name>
</gene>
<dbReference type="RefSeq" id="WP_309727443.1">
    <property type="nucleotide sequence ID" value="NZ_JAVDQA010000002.1"/>
</dbReference>
<protein>
    <submittedName>
        <fullName evidence="9">Gpi18-like mannosyltransferase</fullName>
    </submittedName>
</protein>
<proteinExistence type="inferred from homology"/>
<dbReference type="Pfam" id="PF26314">
    <property type="entry name" value="MptA_B_family"/>
    <property type="match status" value="1"/>
</dbReference>
<comment type="subcellular location">
    <subcellularLocation>
        <location evidence="1">Membrane</location>
        <topology evidence="1">Multi-pass membrane protein</topology>
    </subcellularLocation>
</comment>
<keyword evidence="3" id="KW-0808">Transferase</keyword>
<accession>A0ABU1K4J8</accession>
<feature type="transmembrane region" description="Helical" evidence="8">
    <location>
        <begin position="240"/>
        <end position="257"/>
    </location>
</feature>
<evidence type="ECO:0000256" key="5">
    <source>
        <dbReference type="ARBA" id="ARBA00022989"/>
    </source>
</evidence>
<dbReference type="NCBIfam" id="NF038066">
    <property type="entry name" value="MptB"/>
    <property type="match status" value="1"/>
</dbReference>
<organism evidence="9 10">
    <name type="scientific">Mesonia maritima</name>
    <dbReference type="NCBI Taxonomy" id="1793873"/>
    <lineage>
        <taxon>Bacteria</taxon>
        <taxon>Pseudomonadati</taxon>
        <taxon>Bacteroidota</taxon>
        <taxon>Flavobacteriia</taxon>
        <taxon>Flavobacteriales</taxon>
        <taxon>Flavobacteriaceae</taxon>
        <taxon>Mesonia</taxon>
    </lineage>
</organism>
<sequence>MASLALIFRLIFIGAIPNLSQDFYRFIWDGRLVAEGINPFLSTPKNLLKQNFSAIAQTQILVDGMGNLNASNFSNYPPVSQFVYGIAGLLAEKSILGSVVIMRLILIAANFGTFYFGKKLLEKLQLPSYQIFWFILNPFIILELTGNLHFEGLLLFFSVSGIYFLMQKKWILSAILIGFSISVKLLPLLLLPLFFNYFRKKFKFGFLKLLGFYTVIFLTVFLTFIPFLSENLIQNYSDSVGLWFSKFEFNASIYYIIRWIGFQTVGWNIIGTVGKILPNLIFFGILGLTFFRKNYPEKNLLQNMLFAFCLYFLLSTTVHPWYLATPLLISIFTKFRFLLIWSFVVVLSYSAYANLHFEENLYLVALEYILVASFFCYELFYKKRNLID</sequence>
<keyword evidence="5 8" id="KW-1133">Transmembrane helix</keyword>
<feature type="transmembrane region" description="Helical" evidence="8">
    <location>
        <begin position="303"/>
        <end position="323"/>
    </location>
</feature>
<evidence type="ECO:0000256" key="6">
    <source>
        <dbReference type="ARBA" id="ARBA00023136"/>
    </source>
</evidence>
<keyword evidence="6 8" id="KW-0472">Membrane</keyword>
<keyword evidence="10" id="KW-1185">Reference proteome</keyword>
<feature type="transmembrane region" description="Helical" evidence="8">
    <location>
        <begin position="170"/>
        <end position="194"/>
    </location>
</feature>
<dbReference type="InterPro" id="IPR049829">
    <property type="entry name" value="MptA/B-like"/>
</dbReference>
<comment type="similarity">
    <text evidence="7">Belongs to the MptA/B family.</text>
</comment>
<keyword evidence="2" id="KW-0328">Glycosyltransferase</keyword>
<dbReference type="Proteomes" id="UP001257659">
    <property type="component" value="Unassembled WGS sequence"/>
</dbReference>
<reference evidence="9 10" key="1">
    <citation type="submission" date="2023-07" db="EMBL/GenBank/DDBJ databases">
        <title>Genomic Encyclopedia of Type Strains, Phase IV (KMG-IV): sequencing the most valuable type-strain genomes for metagenomic binning, comparative biology and taxonomic classification.</title>
        <authorList>
            <person name="Goeker M."/>
        </authorList>
    </citation>
    <scope>NUCLEOTIDE SEQUENCE [LARGE SCALE GENOMIC DNA]</scope>
    <source>
        <strain evidence="9 10">DSM 102814</strain>
    </source>
</reference>
<feature type="transmembrane region" description="Helical" evidence="8">
    <location>
        <begin position="361"/>
        <end position="380"/>
    </location>
</feature>
<feature type="transmembrane region" description="Helical" evidence="8">
    <location>
        <begin position="269"/>
        <end position="291"/>
    </location>
</feature>
<feature type="transmembrane region" description="Helical" evidence="8">
    <location>
        <begin position="129"/>
        <end position="150"/>
    </location>
</feature>
<feature type="transmembrane region" description="Helical" evidence="8">
    <location>
        <begin position="206"/>
        <end position="228"/>
    </location>
</feature>
<evidence type="ECO:0000313" key="10">
    <source>
        <dbReference type="Proteomes" id="UP001257659"/>
    </source>
</evidence>
<name>A0ABU1K4J8_9FLAO</name>
<evidence type="ECO:0000256" key="7">
    <source>
        <dbReference type="ARBA" id="ARBA00043987"/>
    </source>
</evidence>
<evidence type="ECO:0000313" key="9">
    <source>
        <dbReference type="EMBL" id="MDR6300539.1"/>
    </source>
</evidence>